<gene>
    <name evidence="2" type="ORF">C1E23_21175</name>
</gene>
<keyword evidence="1" id="KW-0472">Membrane</keyword>
<keyword evidence="1" id="KW-0812">Transmembrane</keyword>
<reference evidence="2 3" key="1">
    <citation type="submission" date="2018-01" db="EMBL/GenBank/DDBJ databases">
        <title>Co-occurrence of chitin degradation, pigmentation and bioactivity in marine Pseudoalteromonas.</title>
        <authorList>
            <person name="Paulsen S."/>
            <person name="Gram L."/>
            <person name="Machado H."/>
        </authorList>
    </citation>
    <scope>NUCLEOTIDE SEQUENCE [LARGE SCALE GENOMIC DNA]</scope>
    <source>
        <strain evidence="2 3">S3898</strain>
    </source>
</reference>
<protein>
    <submittedName>
        <fullName evidence="2">Aminodeoxychorismate lyase</fullName>
    </submittedName>
</protein>
<accession>A0A4Q7IGJ5</accession>
<organism evidence="2 3">
    <name type="scientific">Pseudoalteromonas phenolica</name>
    <dbReference type="NCBI Taxonomy" id="161398"/>
    <lineage>
        <taxon>Bacteria</taxon>
        <taxon>Pseudomonadati</taxon>
        <taxon>Pseudomonadota</taxon>
        <taxon>Gammaproteobacteria</taxon>
        <taxon>Alteromonadales</taxon>
        <taxon>Pseudoalteromonadaceae</taxon>
        <taxon>Pseudoalteromonas</taxon>
    </lineage>
</organism>
<dbReference type="AlphaFoldDB" id="A0A4Q7IGJ5"/>
<evidence type="ECO:0000313" key="3">
    <source>
        <dbReference type="Proteomes" id="UP000291338"/>
    </source>
</evidence>
<dbReference type="GO" id="GO:0016829">
    <property type="term" value="F:lyase activity"/>
    <property type="evidence" value="ECO:0007669"/>
    <property type="project" value="UniProtKB-KW"/>
</dbReference>
<feature type="non-terminal residue" evidence="2">
    <location>
        <position position="61"/>
    </location>
</feature>
<proteinExistence type="predicted"/>
<dbReference type="RefSeq" id="WP_206076527.1">
    <property type="nucleotide sequence ID" value="NZ_PPSX01000203.1"/>
</dbReference>
<keyword evidence="1" id="KW-1133">Transmembrane helix</keyword>
<evidence type="ECO:0000256" key="1">
    <source>
        <dbReference type="SAM" id="Phobius"/>
    </source>
</evidence>
<evidence type="ECO:0000313" key="2">
    <source>
        <dbReference type="EMBL" id="RZQ51143.1"/>
    </source>
</evidence>
<dbReference type="EMBL" id="PPSX01000203">
    <property type="protein sequence ID" value="RZQ51143.1"/>
    <property type="molecule type" value="Genomic_DNA"/>
</dbReference>
<comment type="caution">
    <text evidence="2">The sequence shown here is derived from an EMBL/GenBank/DDBJ whole genome shotgun (WGS) entry which is preliminary data.</text>
</comment>
<feature type="transmembrane region" description="Helical" evidence="1">
    <location>
        <begin position="6"/>
        <end position="25"/>
    </location>
</feature>
<keyword evidence="2" id="KW-0456">Lyase</keyword>
<dbReference type="Proteomes" id="UP000291338">
    <property type="component" value="Unassembled WGS sequence"/>
</dbReference>
<sequence>MNKKIIYSVIAIVFLIGGIIGFNLYQKIFGKSITKDGVIYVGSNYHLIDVKKLLHEYTNSP</sequence>
<name>A0A4Q7IGJ5_9GAMM</name>